<evidence type="ECO:0000256" key="2">
    <source>
        <dbReference type="ARBA" id="ARBA00022692"/>
    </source>
</evidence>
<keyword evidence="4 5" id="KW-0472">Membrane</keyword>
<feature type="signal peptide" evidence="6">
    <location>
        <begin position="1"/>
        <end position="36"/>
    </location>
</feature>
<evidence type="ECO:0000313" key="11">
    <source>
        <dbReference type="Proteomes" id="UP001589619"/>
    </source>
</evidence>
<dbReference type="InterPro" id="IPR029045">
    <property type="entry name" value="ClpP/crotonase-like_dom_sf"/>
</dbReference>
<feature type="domain" description="NfeD-like C-terminal" evidence="7">
    <location>
        <begin position="410"/>
        <end position="464"/>
    </location>
</feature>
<evidence type="ECO:0000259" key="9">
    <source>
        <dbReference type="Pfam" id="PF25145"/>
    </source>
</evidence>
<feature type="transmembrane region" description="Helical" evidence="5">
    <location>
        <begin position="261"/>
        <end position="280"/>
    </location>
</feature>
<comment type="subcellular location">
    <subcellularLocation>
        <location evidence="1">Membrane</location>
        <topology evidence="1">Multi-pass membrane protein</topology>
    </subcellularLocation>
</comment>
<dbReference type="InterPro" id="IPR012340">
    <property type="entry name" value="NA-bd_OB-fold"/>
</dbReference>
<evidence type="ECO:0000313" key="10">
    <source>
        <dbReference type="EMBL" id="MFB9750550.1"/>
    </source>
</evidence>
<evidence type="ECO:0000259" key="8">
    <source>
        <dbReference type="Pfam" id="PF24961"/>
    </source>
</evidence>
<keyword evidence="2 5" id="KW-0812">Transmembrane</keyword>
<sequence length="466" mass="48392">MRNAVPRPIPRLKLLAFGLIALVLASAALLGAGAQAASTPIARPQAESLPVSSGKLVYVVPVQQSIESGLYRFLQRAFADAERADAAAVVLDIDTLGGTLESAEAIGKLIRGSPVPTAAFVHGRAVSAGSYIALNAGTIVMEPGGTIGAAAVVDGAGNEIETAKVVSHWSGEMRAAAELRGRNPAIAEGMVDKNLVVDMPQIGRTSSAGEIISLTAEEALKVGYADRIAANVNETVMHLGLQGATLIPFEPTFAEKLARVLVHPAVKVVLILIGIAGVAIELLVPGFGLPGVLGIAGFGLYFFGHYVAGFAGIEHIVMFVAGIALLLVEVFAPSFGILGILGIISIMSGVVLAAFDTENALLSLGISALLAAVVVFAVVRLFKRRGVWNKFILRDELNADNGYVSHDSREHLFGAAGLALTPLRPAGTVEVLGEKVDVVTEGGYIEAGRQVRVVKVEGGRVVVKEE</sequence>
<evidence type="ECO:0000256" key="5">
    <source>
        <dbReference type="SAM" id="Phobius"/>
    </source>
</evidence>
<dbReference type="InterPro" id="IPR002810">
    <property type="entry name" value="NfeD-like_C"/>
</dbReference>
<dbReference type="InterPro" id="IPR056738">
    <property type="entry name" value="NfeD1b_N"/>
</dbReference>
<feature type="transmembrane region" description="Helical" evidence="5">
    <location>
        <begin position="335"/>
        <end position="355"/>
    </location>
</feature>
<dbReference type="SUPFAM" id="SSF141322">
    <property type="entry name" value="NfeD domain-like"/>
    <property type="match status" value="1"/>
</dbReference>
<feature type="domain" description="NfeD integral membrane" evidence="8">
    <location>
        <begin position="266"/>
        <end position="379"/>
    </location>
</feature>
<evidence type="ECO:0000256" key="4">
    <source>
        <dbReference type="ARBA" id="ARBA00023136"/>
    </source>
</evidence>
<dbReference type="Gene3D" id="2.40.50.140">
    <property type="entry name" value="Nucleic acid-binding proteins"/>
    <property type="match status" value="1"/>
</dbReference>
<dbReference type="InterPro" id="IPR056739">
    <property type="entry name" value="NfeD_membrane"/>
</dbReference>
<dbReference type="SUPFAM" id="SSF52096">
    <property type="entry name" value="ClpP/crotonase"/>
    <property type="match status" value="1"/>
</dbReference>
<dbReference type="PANTHER" id="PTHR33507:SF3">
    <property type="entry name" value="INNER MEMBRANE PROTEIN YBBJ"/>
    <property type="match status" value="1"/>
</dbReference>
<accession>A0ABV5VQJ6</accession>
<protein>
    <submittedName>
        <fullName evidence="10">Nodulation protein NfeD</fullName>
    </submittedName>
</protein>
<evidence type="ECO:0000256" key="1">
    <source>
        <dbReference type="ARBA" id="ARBA00004141"/>
    </source>
</evidence>
<dbReference type="PANTHER" id="PTHR33507">
    <property type="entry name" value="INNER MEMBRANE PROTEIN YBBJ"/>
    <property type="match status" value="1"/>
</dbReference>
<dbReference type="Pfam" id="PF01957">
    <property type="entry name" value="NfeD"/>
    <property type="match status" value="1"/>
</dbReference>
<dbReference type="EMBL" id="JBHMAG010000003">
    <property type="protein sequence ID" value="MFB9750550.1"/>
    <property type="molecule type" value="Genomic_DNA"/>
</dbReference>
<dbReference type="Gene3D" id="3.90.226.10">
    <property type="entry name" value="2-enoyl-CoA Hydratase, Chain A, domain 1"/>
    <property type="match status" value="1"/>
</dbReference>
<dbReference type="Pfam" id="PF25145">
    <property type="entry name" value="NfeD1b_N"/>
    <property type="match status" value="1"/>
</dbReference>
<name>A0ABV5VQJ6_9BACL</name>
<feature type="transmembrane region" description="Helical" evidence="5">
    <location>
        <begin position="310"/>
        <end position="328"/>
    </location>
</feature>
<keyword evidence="11" id="KW-1185">Reference proteome</keyword>
<keyword evidence="6" id="KW-0732">Signal</keyword>
<dbReference type="Proteomes" id="UP001589619">
    <property type="component" value="Unassembled WGS sequence"/>
</dbReference>
<evidence type="ECO:0000256" key="6">
    <source>
        <dbReference type="SAM" id="SignalP"/>
    </source>
</evidence>
<organism evidence="10 11">
    <name type="scientific">Paenibacillus hodogayensis</name>
    <dbReference type="NCBI Taxonomy" id="279208"/>
    <lineage>
        <taxon>Bacteria</taxon>
        <taxon>Bacillati</taxon>
        <taxon>Bacillota</taxon>
        <taxon>Bacilli</taxon>
        <taxon>Bacillales</taxon>
        <taxon>Paenibacillaceae</taxon>
        <taxon>Paenibacillus</taxon>
    </lineage>
</organism>
<feature type="chain" id="PRO_5046948458" evidence="6">
    <location>
        <begin position="37"/>
        <end position="466"/>
    </location>
</feature>
<dbReference type="InterPro" id="IPR052165">
    <property type="entry name" value="Membrane_assoc_protease"/>
</dbReference>
<comment type="caution">
    <text evidence="10">The sequence shown here is derived from an EMBL/GenBank/DDBJ whole genome shotgun (WGS) entry which is preliminary data.</text>
</comment>
<dbReference type="RefSeq" id="WP_344906847.1">
    <property type="nucleotide sequence ID" value="NZ_BAAAYO010000005.1"/>
</dbReference>
<feature type="domain" description="NfeD1b N-terminal" evidence="9">
    <location>
        <begin position="57"/>
        <end position="246"/>
    </location>
</feature>
<evidence type="ECO:0000259" key="7">
    <source>
        <dbReference type="Pfam" id="PF01957"/>
    </source>
</evidence>
<evidence type="ECO:0000256" key="3">
    <source>
        <dbReference type="ARBA" id="ARBA00022989"/>
    </source>
</evidence>
<keyword evidence="3 5" id="KW-1133">Transmembrane helix</keyword>
<reference evidence="10 11" key="1">
    <citation type="submission" date="2024-09" db="EMBL/GenBank/DDBJ databases">
        <authorList>
            <person name="Sun Q."/>
            <person name="Mori K."/>
        </authorList>
    </citation>
    <scope>NUCLEOTIDE SEQUENCE [LARGE SCALE GENOMIC DNA]</scope>
    <source>
        <strain evidence="10 11">JCM 12520</strain>
    </source>
</reference>
<dbReference type="Pfam" id="PF24961">
    <property type="entry name" value="NfeD_membrane"/>
    <property type="match status" value="1"/>
</dbReference>
<feature type="transmembrane region" description="Helical" evidence="5">
    <location>
        <begin position="361"/>
        <end position="382"/>
    </location>
</feature>
<dbReference type="CDD" id="cd07021">
    <property type="entry name" value="Clp_protease_NfeD_like"/>
    <property type="match status" value="1"/>
</dbReference>
<proteinExistence type="predicted"/>
<gene>
    <name evidence="10" type="ORF">ACFFNY_03110</name>
</gene>